<accession>A0A5D0WTG8</accession>
<evidence type="ECO:0000313" key="4">
    <source>
        <dbReference type="Proteomes" id="UP000322619"/>
    </source>
</evidence>
<gene>
    <name evidence="3" type="ORF">FXB42_03850</name>
</gene>
<dbReference type="InterPro" id="IPR024465">
    <property type="entry name" value="DUF2399"/>
</dbReference>
<proteinExistence type="predicted"/>
<dbReference type="Pfam" id="PF09664">
    <property type="entry name" value="DUF2399"/>
    <property type="match status" value="1"/>
</dbReference>
<dbReference type="AlphaFoldDB" id="A0A5D0WTG8"/>
<reference evidence="3 4" key="1">
    <citation type="submission" date="2019-08" db="EMBL/GenBank/DDBJ databases">
        <title>Isolation and enrichment of carboxydotrophic bacteria from anaerobic sludge for the production of bio-based chemicals from syngas.</title>
        <authorList>
            <person name="Antares A.L."/>
            <person name="Moreira J."/>
            <person name="Diender M."/>
            <person name="Parshina S.N."/>
            <person name="Stams A.J.M."/>
            <person name="Alves M."/>
            <person name="Alves J.I."/>
            <person name="Sousa D.Z."/>
        </authorList>
    </citation>
    <scope>NUCLEOTIDE SEQUENCE [LARGE SCALE GENOMIC DNA]</scope>
    <source>
        <strain evidence="3 4">JM</strain>
    </source>
</reference>
<feature type="domain" description="DUF2399" evidence="1">
    <location>
        <begin position="267"/>
        <end position="421"/>
    </location>
</feature>
<dbReference type="EMBL" id="VSLA01000004">
    <property type="protein sequence ID" value="TYC87592.1"/>
    <property type="molecule type" value="Genomic_DNA"/>
</dbReference>
<dbReference type="CDD" id="cd00188">
    <property type="entry name" value="TOPRIM"/>
    <property type="match status" value="1"/>
</dbReference>
<dbReference type="RefSeq" id="WP_148636823.1">
    <property type="nucleotide sequence ID" value="NZ_VSLA01000004.1"/>
</dbReference>
<dbReference type="InterPro" id="IPR024466">
    <property type="entry name" value="CHP02679_N"/>
</dbReference>
<evidence type="ECO:0000259" key="2">
    <source>
        <dbReference type="Pfam" id="PF11796"/>
    </source>
</evidence>
<protein>
    <submittedName>
        <fullName evidence="3">DUF2399 domain-containing protein</fullName>
    </submittedName>
</protein>
<comment type="caution">
    <text evidence="3">The sequence shown here is derived from an EMBL/GenBank/DDBJ whole genome shotgun (WGS) entry which is preliminary data.</text>
</comment>
<evidence type="ECO:0000259" key="1">
    <source>
        <dbReference type="Pfam" id="PF09664"/>
    </source>
</evidence>
<evidence type="ECO:0000313" key="3">
    <source>
        <dbReference type="EMBL" id="TYC87592.1"/>
    </source>
</evidence>
<name>A0A5D0WTG8_9FIRM</name>
<dbReference type="Proteomes" id="UP000322619">
    <property type="component" value="Unassembled WGS sequence"/>
</dbReference>
<organism evidence="3 4">
    <name type="scientific">Acetobacterium wieringae</name>
    <dbReference type="NCBI Taxonomy" id="52694"/>
    <lineage>
        <taxon>Bacteria</taxon>
        <taxon>Bacillati</taxon>
        <taxon>Bacillota</taxon>
        <taxon>Clostridia</taxon>
        <taxon>Eubacteriales</taxon>
        <taxon>Eubacteriaceae</taxon>
        <taxon>Acetobacterium</taxon>
    </lineage>
</organism>
<feature type="domain" description="Conserved hypothetical protein CHP02679 N terminus" evidence="2">
    <location>
        <begin position="33"/>
        <end position="245"/>
    </location>
</feature>
<dbReference type="Pfam" id="PF11796">
    <property type="entry name" value="DUF3323"/>
    <property type="match status" value="1"/>
</dbReference>
<sequence length="424" mass="48662">MMLHEFVVYLKANPGYDRIMKQIREKYQSLGHLGGTIRLDKITSDERDVLRSLFKKNYLQKSAAFSVEKFISAFEETKYQGVDFEEVLTCYFGEKLSWKKDLRSQYADERSCFFQEIIEAFNESPAALWLETVLANKNNAYALLNLKYNEDPEHLKRLLIQVGQGLNQCVVEPEKIRLALFASQITKDPHAFDMNRDSGRLLLYALASYYQLDYPKNAQAQMELLYRAGLIYDEVSNYTIGRGIRAFVGDKIHLGWVGFAEAGEPLHISLWNISKIDRVSCFKKRIFVFENPTVFSEIAGILEDRPGSLICSTGNVKVATLLLLDKIVQGGGEIYYSGDFDPEGLLIADKLKKRYGPQLILWHFTPEAYQKIQSRKMISAARLKKLDSIESPELKKLAEVIKKSGYSGYQEMLVDQYRNDIEIL</sequence>